<dbReference type="InterPro" id="IPR039189">
    <property type="entry name" value="Fcp1"/>
</dbReference>
<feature type="transmembrane region" description="Helical" evidence="7">
    <location>
        <begin position="466"/>
        <end position="487"/>
    </location>
</feature>
<accession>A0AAF1AV20</accession>
<sequence length="664" mass="76174">MSQLGLKCKVYYENNCIGELNIVAVEGSNFEFPNNEIRIHCLSPKSNRCSPHSVAHMIASSPVLCKLEAEDKYSDLFSLYIDCIRDRQTGVVLLGEEELHLVAMVNKYKNCPCFWCYTVPSGLYSVCLRMLDLRCLWIVFDLDETLIVGNTMRSFRDKIASLRIKIAKETDPVRKSGMFAEMALYEEDQRLLKQYIDRDSVVDSGNVYNVQAEVVKICESQDRIVRPVIRLLDRGIVLTRINPEIRDTSVLARLRPAWEDLRRHLNSKERKRFEVYVCTMAERNYALEMWRLLDPEAQLIDPKQLSARIVSVNSGHKKSLNRVFQDQKFHRGMAMVIDDRLKVWEDIDQPRVQVVPAFLPYRAPLAETANGIPVLCVARNVACNVRGCFFKEFDDNLSRRVCRLFYEDEVKNLPLPPDVSTYMIPEFEPSISEVLELGPEMNIASHVAQEAASDIEIPYLMCSPCYFGFMMEGISAWYMLQLHAYAASCKYWKSLYQLKSTSIQLSDGNLPITILYSYILLFVCAGLFWWSERCIKGNPLPMLWVRPSGGGALRPRCGGVRRCGSIRTECATWRIIIYVVVDTWSDLNIHVECDASDIGIGIGGILSEEGHLIALFMEFAHMIKDYPFCRDFGKIYASLWYSSSPSPREFCIHDGYFLIPIYMI</sequence>
<keyword evidence="3" id="KW-0378">Hydrolase</keyword>
<evidence type="ECO:0000259" key="8">
    <source>
        <dbReference type="PROSITE" id="PS50969"/>
    </source>
</evidence>
<dbReference type="InterPro" id="IPR036412">
    <property type="entry name" value="HAD-like_sf"/>
</dbReference>
<reference evidence="9" key="1">
    <citation type="journal article" date="2016" name="Nat. Genet.">
        <title>A high-quality carrot genome assembly provides new insights into carotenoid accumulation and asterid genome evolution.</title>
        <authorList>
            <person name="Iorizzo M."/>
            <person name="Ellison S."/>
            <person name="Senalik D."/>
            <person name="Zeng P."/>
            <person name="Satapoomin P."/>
            <person name="Huang J."/>
            <person name="Bowman M."/>
            <person name="Iovene M."/>
            <person name="Sanseverino W."/>
            <person name="Cavagnaro P."/>
            <person name="Yildiz M."/>
            <person name="Macko-Podgorni A."/>
            <person name="Moranska E."/>
            <person name="Grzebelus E."/>
            <person name="Grzebelus D."/>
            <person name="Ashrafi H."/>
            <person name="Zheng Z."/>
            <person name="Cheng S."/>
            <person name="Spooner D."/>
            <person name="Van Deynze A."/>
            <person name="Simon P."/>
        </authorList>
    </citation>
    <scope>NUCLEOTIDE SEQUENCE</scope>
    <source>
        <tissue evidence="9">Leaf</tissue>
    </source>
</reference>
<dbReference type="Proteomes" id="UP000077755">
    <property type="component" value="Chromosome 4"/>
</dbReference>
<dbReference type="EC" id="3.1.3.16" evidence="2"/>
<gene>
    <name evidence="9" type="ORF">DCAR_0415329</name>
</gene>
<keyword evidence="4" id="KW-0539">Nucleus</keyword>
<dbReference type="InterPro" id="IPR004274">
    <property type="entry name" value="FCP1_dom"/>
</dbReference>
<comment type="catalytic activity">
    <reaction evidence="5">
        <text>O-phospho-L-seryl-[protein] + H2O = L-seryl-[protein] + phosphate</text>
        <dbReference type="Rhea" id="RHEA:20629"/>
        <dbReference type="Rhea" id="RHEA-COMP:9863"/>
        <dbReference type="Rhea" id="RHEA-COMP:11604"/>
        <dbReference type="ChEBI" id="CHEBI:15377"/>
        <dbReference type="ChEBI" id="CHEBI:29999"/>
        <dbReference type="ChEBI" id="CHEBI:43474"/>
        <dbReference type="ChEBI" id="CHEBI:83421"/>
        <dbReference type="EC" id="3.1.3.16"/>
    </reaction>
</comment>
<evidence type="ECO:0000313" key="10">
    <source>
        <dbReference type="Proteomes" id="UP000077755"/>
    </source>
</evidence>
<keyword evidence="7" id="KW-1133">Transmembrane helix</keyword>
<dbReference type="SUPFAM" id="SSF56784">
    <property type="entry name" value="HAD-like"/>
    <property type="match status" value="1"/>
</dbReference>
<protein>
    <recommendedName>
        <fullName evidence="2">protein-serine/threonine phosphatase</fullName>
        <ecNumber evidence="2">3.1.3.16</ecNumber>
    </recommendedName>
</protein>
<dbReference type="InterPro" id="IPR023214">
    <property type="entry name" value="HAD_sf"/>
</dbReference>
<evidence type="ECO:0000256" key="1">
    <source>
        <dbReference type="ARBA" id="ARBA00004123"/>
    </source>
</evidence>
<dbReference type="GO" id="GO:0005634">
    <property type="term" value="C:nucleus"/>
    <property type="evidence" value="ECO:0007669"/>
    <property type="project" value="UniProtKB-SubCell"/>
</dbReference>
<dbReference type="PROSITE" id="PS50969">
    <property type="entry name" value="FCP1"/>
    <property type="match status" value="1"/>
</dbReference>
<dbReference type="PANTHER" id="PTHR23081:SF0">
    <property type="entry name" value="RNA POLYMERASE II C-TERMINAL DOMAIN PHOSPHATASE-LIKE 1"/>
    <property type="match status" value="1"/>
</dbReference>
<evidence type="ECO:0000256" key="3">
    <source>
        <dbReference type="ARBA" id="ARBA00022801"/>
    </source>
</evidence>
<reference evidence="9" key="2">
    <citation type="submission" date="2022-03" db="EMBL/GenBank/DDBJ databases">
        <title>Draft title - Genomic analysis of global carrot germplasm unveils the trajectory of domestication and the origin of high carotenoid orange carrot.</title>
        <authorList>
            <person name="Iorizzo M."/>
            <person name="Ellison S."/>
            <person name="Senalik D."/>
            <person name="Macko-Podgorni A."/>
            <person name="Grzebelus D."/>
            <person name="Bostan H."/>
            <person name="Rolling W."/>
            <person name="Curaba J."/>
            <person name="Simon P."/>
        </authorList>
    </citation>
    <scope>NUCLEOTIDE SEQUENCE</scope>
    <source>
        <tissue evidence="9">Leaf</tissue>
    </source>
</reference>
<evidence type="ECO:0000256" key="6">
    <source>
        <dbReference type="ARBA" id="ARBA00048336"/>
    </source>
</evidence>
<feature type="transmembrane region" description="Helical" evidence="7">
    <location>
        <begin position="508"/>
        <end position="530"/>
    </location>
</feature>
<feature type="domain" description="FCP1 homology" evidence="8">
    <location>
        <begin position="131"/>
        <end position="378"/>
    </location>
</feature>
<dbReference type="Gene3D" id="3.40.50.1000">
    <property type="entry name" value="HAD superfamily/HAD-like"/>
    <property type="match status" value="1"/>
</dbReference>
<keyword evidence="10" id="KW-1185">Reference proteome</keyword>
<keyword evidence="7" id="KW-0812">Transmembrane</keyword>
<evidence type="ECO:0000256" key="7">
    <source>
        <dbReference type="SAM" id="Phobius"/>
    </source>
</evidence>
<evidence type="ECO:0000256" key="2">
    <source>
        <dbReference type="ARBA" id="ARBA00013081"/>
    </source>
</evidence>
<comment type="subcellular location">
    <subcellularLocation>
        <location evidence="1">Nucleus</location>
    </subcellularLocation>
</comment>
<evidence type="ECO:0000256" key="4">
    <source>
        <dbReference type="ARBA" id="ARBA00023242"/>
    </source>
</evidence>
<evidence type="ECO:0000256" key="5">
    <source>
        <dbReference type="ARBA" id="ARBA00047761"/>
    </source>
</evidence>
<dbReference type="Pfam" id="PF03031">
    <property type="entry name" value="NIF"/>
    <property type="match status" value="1"/>
</dbReference>
<dbReference type="GO" id="GO:0008420">
    <property type="term" value="F:RNA polymerase II CTD heptapeptide repeat phosphatase activity"/>
    <property type="evidence" value="ECO:0007669"/>
    <property type="project" value="InterPro"/>
</dbReference>
<proteinExistence type="predicted"/>
<keyword evidence="7" id="KW-0472">Membrane</keyword>
<dbReference type="FunFam" id="3.40.50.1000:FF:000035">
    <property type="entry name" value="RNA polymerase II C-terminal domain phosphatase-like 1"/>
    <property type="match status" value="1"/>
</dbReference>
<dbReference type="SMART" id="SM00577">
    <property type="entry name" value="CPDc"/>
    <property type="match status" value="1"/>
</dbReference>
<dbReference type="AlphaFoldDB" id="A0AAF1AV20"/>
<name>A0AAF1AV20_DAUCS</name>
<evidence type="ECO:0000313" key="9">
    <source>
        <dbReference type="EMBL" id="WOG95999.1"/>
    </source>
</evidence>
<organism evidence="9 10">
    <name type="scientific">Daucus carota subsp. sativus</name>
    <name type="common">Carrot</name>
    <dbReference type="NCBI Taxonomy" id="79200"/>
    <lineage>
        <taxon>Eukaryota</taxon>
        <taxon>Viridiplantae</taxon>
        <taxon>Streptophyta</taxon>
        <taxon>Embryophyta</taxon>
        <taxon>Tracheophyta</taxon>
        <taxon>Spermatophyta</taxon>
        <taxon>Magnoliopsida</taxon>
        <taxon>eudicotyledons</taxon>
        <taxon>Gunneridae</taxon>
        <taxon>Pentapetalae</taxon>
        <taxon>asterids</taxon>
        <taxon>campanulids</taxon>
        <taxon>Apiales</taxon>
        <taxon>Apiaceae</taxon>
        <taxon>Apioideae</taxon>
        <taxon>Scandiceae</taxon>
        <taxon>Daucinae</taxon>
        <taxon>Daucus</taxon>
        <taxon>Daucus sect. Daucus</taxon>
    </lineage>
</organism>
<dbReference type="EMBL" id="CP093346">
    <property type="protein sequence ID" value="WOG95999.1"/>
    <property type="molecule type" value="Genomic_DNA"/>
</dbReference>
<dbReference type="PANTHER" id="PTHR23081">
    <property type="entry name" value="RNA POLYMERASE II CTD PHOSPHATASE"/>
    <property type="match status" value="1"/>
</dbReference>
<comment type="catalytic activity">
    <reaction evidence="6">
        <text>O-phospho-L-threonyl-[protein] + H2O = L-threonyl-[protein] + phosphate</text>
        <dbReference type="Rhea" id="RHEA:47004"/>
        <dbReference type="Rhea" id="RHEA-COMP:11060"/>
        <dbReference type="Rhea" id="RHEA-COMP:11605"/>
        <dbReference type="ChEBI" id="CHEBI:15377"/>
        <dbReference type="ChEBI" id="CHEBI:30013"/>
        <dbReference type="ChEBI" id="CHEBI:43474"/>
        <dbReference type="ChEBI" id="CHEBI:61977"/>
        <dbReference type="EC" id="3.1.3.16"/>
    </reaction>
</comment>